<evidence type="ECO:0000313" key="2">
    <source>
        <dbReference type="Proteomes" id="UP000324106"/>
    </source>
</evidence>
<dbReference type="PANTHER" id="PTHR33361:SF2">
    <property type="entry name" value="DUF885 DOMAIN-CONTAINING PROTEIN"/>
    <property type="match status" value="1"/>
</dbReference>
<dbReference type="AlphaFoldDB" id="A0A5P2B300"/>
<proteinExistence type="predicted"/>
<evidence type="ECO:0000313" key="1">
    <source>
        <dbReference type="EMBL" id="QES23531.1"/>
    </source>
</evidence>
<accession>A0A5P2B300</accession>
<dbReference type="EMBL" id="CP029194">
    <property type="protein sequence ID" value="QES23531.1"/>
    <property type="molecule type" value="Genomic_DNA"/>
</dbReference>
<dbReference type="PANTHER" id="PTHR33361">
    <property type="entry name" value="GLR0591 PROTEIN"/>
    <property type="match status" value="1"/>
</dbReference>
<protein>
    <submittedName>
        <fullName evidence="1">DUF885 domain-containing protein</fullName>
    </submittedName>
</protein>
<dbReference type="InterPro" id="IPR010281">
    <property type="entry name" value="DUF885"/>
</dbReference>
<dbReference type="Pfam" id="PF05960">
    <property type="entry name" value="DUF885"/>
    <property type="match status" value="1"/>
</dbReference>
<organism evidence="1 2">
    <name type="scientific">Streptomyces venezuelae</name>
    <dbReference type="NCBI Taxonomy" id="54571"/>
    <lineage>
        <taxon>Bacteria</taxon>
        <taxon>Bacillati</taxon>
        <taxon>Actinomycetota</taxon>
        <taxon>Actinomycetes</taxon>
        <taxon>Kitasatosporales</taxon>
        <taxon>Streptomycetaceae</taxon>
        <taxon>Streptomyces</taxon>
    </lineage>
</organism>
<sequence>MAPMPETSSSQLPRQVADAHVDALIALDPITGTYLGVKESAGRLPDFSPAGQKAVADLARRTLAALDAAERTPGAESDAEQRCARLLRERLTAELAVHEADEGLCAVSNMRSPAHSVRIVFTMMPTETAEDWTAVATRLRAVPAALEGYRSALALGLERKLYAGPRPTATFVGQLTEWAGAESGRRGWFEEFAAACPDTLPEELRAELAEASRGATGAVAGLRDWMRDVYAPTVADAPNTVGRERYQRWTRYFNGTDLDLDQAYAYGWSEYHRLLGEMRTEADRILPGAGPWEALAHLDEHGTHIEGVEEVRVWLQELMDEAIEALDGTHFELADRVRRVESRIAPPGGAAAPYYTGPSEDFSRPGRTWLPVDGTTRFPVYDMVSTWYHEGVPGHHLQTAQWVHVADRLSRYQATIGKVSANMEGWALYAERLMDELGFLPDAERRLGYLDGQMMRACRVIVDIGMHLGLEIPADSPFRPGERWTPELAQEFFQLHSSRPPAFVESEMTRYLSMPGQAIGYKLGERAWLLGRANARAAHGDAFDAKAWHMAALSQGPLGLDDLVDELSRL</sequence>
<dbReference type="OrthoDB" id="9760040at2"/>
<reference evidence="1 2" key="1">
    <citation type="submission" date="2018-05" db="EMBL/GenBank/DDBJ databases">
        <title>Streptomyces venezuelae.</title>
        <authorList>
            <person name="Kim W."/>
            <person name="Lee N."/>
            <person name="Cho B.-K."/>
        </authorList>
    </citation>
    <scope>NUCLEOTIDE SEQUENCE [LARGE SCALE GENOMIC DNA]</scope>
    <source>
        <strain evidence="1 2">ATCC 15068</strain>
    </source>
</reference>
<name>A0A5P2B300_STRVZ</name>
<dbReference type="Proteomes" id="UP000324106">
    <property type="component" value="Chromosome"/>
</dbReference>
<gene>
    <name evidence="1" type="ORF">DEJ46_34035</name>
</gene>